<reference evidence="4 5" key="1">
    <citation type="journal article" date="2016" name="Virology">
        <title>The genomic content and context of auxiliary metabolic genes in marine cyanomyoviruses.</title>
        <authorList>
            <person name="Crummett L.T."/>
            <person name="Puxty R.J."/>
            <person name="Weihe C."/>
            <person name="Marston M.F."/>
            <person name="Martiny J.B."/>
        </authorList>
    </citation>
    <scope>NUCLEOTIDE SEQUENCE [LARGE SCALE GENOMIC DNA]</scope>
    <source>
        <strain evidence="1">0309SB33</strain>
        <strain evidence="2">0810SB17</strain>
        <strain evidence="3">0910CC29</strain>
    </source>
</reference>
<evidence type="ECO:0000313" key="1">
    <source>
        <dbReference type="EMBL" id="AOV57364.1"/>
    </source>
</evidence>
<evidence type="ECO:0000313" key="3">
    <source>
        <dbReference type="EMBL" id="AOV58364.1"/>
    </source>
</evidence>
<sequence>MRPKSFFINGGAGRVLCSIPALEKYQEDHPDEEFLIVCEGGTDFFKGHPTLYGKVYDNWHKNLFRDKLIHTDTISPEPYRVWEYYNQKCNLSQAFDIAINNKGVRDLPKPTLKLSREEAINGKFIVAEVRQKTKKPKTVVFQPYGRGVQQAGSIITDPSGRSFEHRNVVSIIKRLQKKYSVILMSEFAFDFEKEGLRDTISFPAGNGVPMRGWAGIIEEADLFLGCDSVGQHIAHAVGTPVVAVMGSTFGENVSYPNEEKFDILDMGEGQRIYDPIRITPDEEAARANDGIMAMNDKIEDVIMKSVDKFMNKYYRKPATDVVLPPEFGGPTADGCNMPEAAPSSNGNNFQLPMQQAAPGGTDVKIPAIEIPSKGFSVKK</sequence>
<gene>
    <name evidence="3" type="ORF">C290910_109</name>
    <name evidence="1" type="ORF">N330309_109</name>
    <name evidence="2" type="ORF">S170810_109</name>
</gene>
<dbReference type="InterPro" id="IPR051199">
    <property type="entry name" value="LPS_LOS_Heptosyltrfase"/>
</dbReference>
<dbReference type="Proteomes" id="UP000241494">
    <property type="component" value="Segment"/>
</dbReference>
<proteinExistence type="predicted"/>
<evidence type="ECO:0000313" key="2">
    <source>
        <dbReference type="EMBL" id="AOV58114.1"/>
    </source>
</evidence>
<dbReference type="EMBL" id="KU686196">
    <property type="protein sequence ID" value="AOV58364.1"/>
    <property type="molecule type" value="Genomic_DNA"/>
</dbReference>
<accession>A0A1D8KFE6</accession>
<dbReference type="EMBL" id="KU686195">
    <property type="protein sequence ID" value="AOV58114.1"/>
    <property type="molecule type" value="Genomic_DNA"/>
</dbReference>
<dbReference type="EMBL" id="KU686192">
    <property type="protein sequence ID" value="AOV57364.1"/>
    <property type="molecule type" value="Genomic_DNA"/>
</dbReference>
<dbReference type="SUPFAM" id="SSF53756">
    <property type="entry name" value="UDP-Glycosyltransferase/glycogen phosphorylase"/>
    <property type="match status" value="1"/>
</dbReference>
<organism evidence="1 6">
    <name type="scientific">Synechococcus phage S-CAM1</name>
    <dbReference type="NCBI Taxonomy" id="754037"/>
    <lineage>
        <taxon>Viruses</taxon>
        <taxon>Duplodnaviria</taxon>
        <taxon>Heunggongvirae</taxon>
        <taxon>Uroviricota</taxon>
        <taxon>Caudoviricetes</taxon>
        <taxon>Pantevenvirales</taxon>
        <taxon>Kyanoviridae</taxon>
        <taxon>Anaposvirus</taxon>
        <taxon>Anaposvirus socalone</taxon>
    </lineage>
</organism>
<name>A0A1D8KFE6_9CAUD</name>
<dbReference type="Gene3D" id="3.40.50.2000">
    <property type="entry name" value="Glycogen Phosphorylase B"/>
    <property type="match status" value="1"/>
</dbReference>
<dbReference type="Proteomes" id="UP000241610">
    <property type="component" value="Segment"/>
</dbReference>
<protein>
    <recommendedName>
        <fullName evidence="7">ADP-heptose:LPS heptosyltransferase</fullName>
    </recommendedName>
</protein>
<evidence type="ECO:0008006" key="7">
    <source>
        <dbReference type="Google" id="ProtNLM"/>
    </source>
</evidence>
<evidence type="ECO:0000313" key="6">
    <source>
        <dbReference type="Proteomes" id="UP000241610"/>
    </source>
</evidence>
<dbReference type="Proteomes" id="UP000241265">
    <property type="component" value="Genome"/>
</dbReference>
<evidence type="ECO:0000313" key="5">
    <source>
        <dbReference type="Proteomes" id="UP000241494"/>
    </source>
</evidence>
<dbReference type="PANTHER" id="PTHR30160">
    <property type="entry name" value="TETRAACYLDISACCHARIDE 4'-KINASE-RELATED"/>
    <property type="match status" value="1"/>
</dbReference>
<dbReference type="GO" id="GO:0008713">
    <property type="term" value="F:ADP-heptose-lipopolysaccharide heptosyltransferase activity"/>
    <property type="evidence" value="ECO:0007669"/>
    <property type="project" value="TreeGrafter"/>
</dbReference>
<evidence type="ECO:0000313" key="4">
    <source>
        <dbReference type="Proteomes" id="UP000241265"/>
    </source>
</evidence>